<evidence type="ECO:0000256" key="1">
    <source>
        <dbReference type="SAM" id="MobiDB-lite"/>
    </source>
</evidence>
<dbReference type="EMBL" id="HBUE01005792">
    <property type="protein sequence ID" value="CAG6445913.1"/>
    <property type="molecule type" value="Transcribed_RNA"/>
</dbReference>
<organism evidence="2">
    <name type="scientific">Culex pipiens</name>
    <name type="common">House mosquito</name>
    <dbReference type="NCBI Taxonomy" id="7175"/>
    <lineage>
        <taxon>Eukaryota</taxon>
        <taxon>Metazoa</taxon>
        <taxon>Ecdysozoa</taxon>
        <taxon>Arthropoda</taxon>
        <taxon>Hexapoda</taxon>
        <taxon>Insecta</taxon>
        <taxon>Pterygota</taxon>
        <taxon>Neoptera</taxon>
        <taxon>Endopterygota</taxon>
        <taxon>Diptera</taxon>
        <taxon>Nematocera</taxon>
        <taxon>Culicoidea</taxon>
        <taxon>Culicidae</taxon>
        <taxon>Culicinae</taxon>
        <taxon>Culicini</taxon>
        <taxon>Culex</taxon>
        <taxon>Culex</taxon>
    </lineage>
</organism>
<dbReference type="AlphaFoldDB" id="A0A8D7ZWL7"/>
<feature type="compositionally biased region" description="Polar residues" evidence="1">
    <location>
        <begin position="15"/>
        <end position="29"/>
    </location>
</feature>
<sequence length="268" mass="30890">MCKLIVVSKLESTSATSPLQLSRTNPRRTNGTRDDRRPINHAQHTLARNLHHQPPRTIHPELHLLPRMQPLLTKKLDRLQRILLEPVTLVQILQTFPTNVRRQPVPLRNPQIHHVLDHHRDLNSSTLANVEHRHQRVPFGANPARPIVLLRPLITLPDQTNRTGLLPHPESPLQPHQTLVAHQLRQSAGLPVDDVVVLEQQLVGPNVHEDVNHFPDRFACGARHAGHRYQLVHFRRSAHQAARVHRCKVRNYHSFRTSFAFTTFQLLF</sequence>
<protein>
    <submittedName>
        <fullName evidence="2">(northern house mosquito) hypothetical protein</fullName>
    </submittedName>
</protein>
<accession>A0A8D7ZWL7</accession>
<reference evidence="2" key="1">
    <citation type="submission" date="2021-05" db="EMBL/GenBank/DDBJ databases">
        <authorList>
            <person name="Alioto T."/>
            <person name="Alioto T."/>
            <person name="Gomez Garrido J."/>
        </authorList>
    </citation>
    <scope>NUCLEOTIDE SEQUENCE</scope>
</reference>
<name>A0A8D7ZWL7_CULPI</name>
<feature type="region of interest" description="Disordered" evidence="1">
    <location>
        <begin position="15"/>
        <end position="38"/>
    </location>
</feature>
<proteinExistence type="predicted"/>
<evidence type="ECO:0000313" key="2">
    <source>
        <dbReference type="EMBL" id="CAG6445913.1"/>
    </source>
</evidence>